<proteinExistence type="predicted"/>
<dbReference type="Proteomes" id="UP000305888">
    <property type="component" value="Chromosome"/>
</dbReference>
<organism evidence="2 3">
    <name type="scientific">Paroceanicella profunda</name>
    <dbReference type="NCBI Taxonomy" id="2579971"/>
    <lineage>
        <taxon>Bacteria</taxon>
        <taxon>Pseudomonadati</taxon>
        <taxon>Pseudomonadota</taxon>
        <taxon>Alphaproteobacteria</taxon>
        <taxon>Rhodobacterales</taxon>
        <taxon>Paracoccaceae</taxon>
        <taxon>Paroceanicella</taxon>
    </lineage>
</organism>
<name>A0A5B8G0W6_9RHOB</name>
<dbReference type="RefSeq" id="WP_138575901.1">
    <property type="nucleotide sequence ID" value="NZ_CP040818.1"/>
</dbReference>
<feature type="region of interest" description="Disordered" evidence="1">
    <location>
        <begin position="308"/>
        <end position="348"/>
    </location>
</feature>
<sequence>MQRILLLPSLRMARRDGGRDVADDLPAVAAIGRVEIEAGGGGAARLHLRGVGGADLPECAGEVCDEAAGRLLQALVAEGEETFRSARAGHGPCKVGRRRGGVEEQDCLCAGRAGARHKMEDAAPAMRAAQGPARVRLARGGPQDEGADVEGHLLRAPGPDGEGGAIERNGISADGVETGAAPDIDPEREPGSFDISREMEVGLLVAVGAPMLRQRDVEPQFLVPGVDGLPHPAPVRIGDMDRGRRRAAAELGVLSVCWSLPGMPKVSDRQASSRTGAEAVIVLNFEGSCGSLPCCRSLQAYIRQMQSPNPVESLGNPMRGSPSAVGRKETAERITGGLSGLSSYRVST</sequence>
<keyword evidence="3" id="KW-1185">Reference proteome</keyword>
<reference evidence="2 3" key="1">
    <citation type="submission" date="2019-06" db="EMBL/GenBank/DDBJ databases">
        <title>Genome sequence of Rhodobacteraceae bacterium D4M1.</title>
        <authorList>
            <person name="Cao J."/>
        </authorList>
    </citation>
    <scope>NUCLEOTIDE SEQUENCE [LARGE SCALE GENOMIC DNA]</scope>
    <source>
        <strain evidence="2 3">D4M1</strain>
    </source>
</reference>
<gene>
    <name evidence="2" type="ORF">FDP22_17730</name>
</gene>
<dbReference type="EMBL" id="CP040818">
    <property type="protein sequence ID" value="QDL93460.1"/>
    <property type="molecule type" value="Genomic_DNA"/>
</dbReference>
<protein>
    <submittedName>
        <fullName evidence="2">Uncharacterized protein</fullName>
    </submittedName>
</protein>
<evidence type="ECO:0000256" key="1">
    <source>
        <dbReference type="SAM" id="MobiDB-lite"/>
    </source>
</evidence>
<accession>A0A5B8G0W6</accession>
<evidence type="ECO:0000313" key="3">
    <source>
        <dbReference type="Proteomes" id="UP000305888"/>
    </source>
</evidence>
<dbReference type="KEGG" id="ppru:FDP22_17730"/>
<dbReference type="AlphaFoldDB" id="A0A5B8G0W6"/>
<evidence type="ECO:0000313" key="2">
    <source>
        <dbReference type="EMBL" id="QDL93460.1"/>
    </source>
</evidence>